<dbReference type="EMBL" id="JANBPK010001657">
    <property type="protein sequence ID" value="KAJ2921181.1"/>
    <property type="molecule type" value="Genomic_DNA"/>
</dbReference>
<feature type="non-terminal residue" evidence="2">
    <location>
        <position position="1"/>
    </location>
</feature>
<evidence type="ECO:0000313" key="2">
    <source>
        <dbReference type="EMBL" id="KAJ2921181.1"/>
    </source>
</evidence>
<name>A0A9W8IQD7_9AGAR</name>
<sequence>MDWSVRLTELCRQDRVTILDEGSRRAVIAPSPEPEVKDEDEGEEQIRFESPSELGLIDLEARSSSREPVEQNHTLFEQEEEQYDDAEETESEVYSVGAGVDDDDEEEYKHSPVATLLRYLVIF</sequence>
<evidence type="ECO:0000313" key="3">
    <source>
        <dbReference type="Proteomes" id="UP001140091"/>
    </source>
</evidence>
<accession>A0A9W8IQD7</accession>
<evidence type="ECO:0000256" key="1">
    <source>
        <dbReference type="SAM" id="MobiDB-lite"/>
    </source>
</evidence>
<reference evidence="2" key="1">
    <citation type="submission" date="2022-06" db="EMBL/GenBank/DDBJ databases">
        <title>Genome Sequence of Candolleomyces eurysporus.</title>
        <authorList>
            <person name="Buettner E."/>
        </authorList>
    </citation>
    <scope>NUCLEOTIDE SEQUENCE</scope>
    <source>
        <strain evidence="2">VTCC 930004</strain>
    </source>
</reference>
<dbReference type="AlphaFoldDB" id="A0A9W8IQD7"/>
<protein>
    <submittedName>
        <fullName evidence="2">Uncharacterized protein</fullName>
    </submittedName>
</protein>
<dbReference type="Proteomes" id="UP001140091">
    <property type="component" value="Unassembled WGS sequence"/>
</dbReference>
<gene>
    <name evidence="2" type="ORF">H1R20_g15914</name>
</gene>
<feature type="compositionally biased region" description="Acidic residues" evidence="1">
    <location>
        <begin position="77"/>
        <end position="91"/>
    </location>
</feature>
<keyword evidence="3" id="KW-1185">Reference proteome</keyword>
<comment type="caution">
    <text evidence="2">The sequence shown here is derived from an EMBL/GenBank/DDBJ whole genome shotgun (WGS) entry which is preliminary data.</text>
</comment>
<feature type="region of interest" description="Disordered" evidence="1">
    <location>
        <begin position="28"/>
        <end position="109"/>
    </location>
</feature>
<proteinExistence type="predicted"/>
<organism evidence="2 3">
    <name type="scientific">Candolleomyces eurysporus</name>
    <dbReference type="NCBI Taxonomy" id="2828524"/>
    <lineage>
        <taxon>Eukaryota</taxon>
        <taxon>Fungi</taxon>
        <taxon>Dikarya</taxon>
        <taxon>Basidiomycota</taxon>
        <taxon>Agaricomycotina</taxon>
        <taxon>Agaricomycetes</taxon>
        <taxon>Agaricomycetidae</taxon>
        <taxon>Agaricales</taxon>
        <taxon>Agaricineae</taxon>
        <taxon>Psathyrellaceae</taxon>
        <taxon>Candolleomyces</taxon>
    </lineage>
</organism>
<feature type="compositionally biased region" description="Basic and acidic residues" evidence="1">
    <location>
        <begin position="59"/>
        <end position="70"/>
    </location>
</feature>